<dbReference type="AlphaFoldDB" id="A0A1H7W4N9"/>
<feature type="domain" description="DOD-type homing endonuclease" evidence="1">
    <location>
        <begin position="76"/>
        <end position="205"/>
    </location>
</feature>
<dbReference type="STRING" id="930146.SAMN05192533_101267"/>
<evidence type="ECO:0000313" key="3">
    <source>
        <dbReference type="Proteomes" id="UP000198553"/>
    </source>
</evidence>
<dbReference type="Pfam" id="PF14528">
    <property type="entry name" value="LAGLIDADG_3"/>
    <property type="match status" value="2"/>
</dbReference>
<evidence type="ECO:0000313" key="2">
    <source>
        <dbReference type="EMBL" id="SEM16493.1"/>
    </source>
</evidence>
<dbReference type="EMBL" id="FOBW01000001">
    <property type="protein sequence ID" value="SEM16493.1"/>
    <property type="molecule type" value="Genomic_DNA"/>
</dbReference>
<organism evidence="2 3">
    <name type="scientific">Mesobacillus persicus</name>
    <dbReference type="NCBI Taxonomy" id="930146"/>
    <lineage>
        <taxon>Bacteria</taxon>
        <taxon>Bacillati</taxon>
        <taxon>Bacillota</taxon>
        <taxon>Bacilli</taxon>
        <taxon>Bacillales</taxon>
        <taxon>Bacillaceae</taxon>
        <taxon>Mesobacillus</taxon>
    </lineage>
</organism>
<dbReference type="InterPro" id="IPR027434">
    <property type="entry name" value="Homing_endonucl"/>
</dbReference>
<protein>
    <submittedName>
        <fullName evidence="2">LAGLIDADG-like domain-containing protein</fullName>
    </submittedName>
</protein>
<dbReference type="InterPro" id="IPR006142">
    <property type="entry name" value="INTEIN"/>
</dbReference>
<sequence length="261" mass="29652">MPRKPGMTDEVIINMYKSGMAFKDMMPLIGLSDRQIRNVLYKHGVQMNREQSSGQPRKHKVNENFFKVWTHDMAWVLGLFVTDGTVNKHIHSISFAQKDERILKLIANYMEADYILGATGPTCKTPTLIINSKEIKKDLEKLGITANKSLTLPFPDVPEELLPAFVRGVIDGDGWVQKTGYVMNITTGSKLFSEGLLSIFQRWGLRSEITSTISTAGRPIYRVWVKGKSHLPKLAMIIYNNANDNFISYKKENMTTHSDQR</sequence>
<dbReference type="GO" id="GO:0016539">
    <property type="term" value="P:intein-mediated protein splicing"/>
    <property type="evidence" value="ECO:0007669"/>
    <property type="project" value="InterPro"/>
</dbReference>
<proteinExistence type="predicted"/>
<dbReference type="Gene3D" id="3.10.28.10">
    <property type="entry name" value="Homing endonucleases"/>
    <property type="match status" value="1"/>
</dbReference>
<dbReference type="InterPro" id="IPR004042">
    <property type="entry name" value="Intein_endonuc_central"/>
</dbReference>
<gene>
    <name evidence="2" type="ORF">SAMN05192533_101267</name>
</gene>
<dbReference type="InterPro" id="IPR004860">
    <property type="entry name" value="LAGLIDADG_dom"/>
</dbReference>
<dbReference type="RefSeq" id="WP_170843758.1">
    <property type="nucleotide sequence ID" value="NZ_FOBW01000001.1"/>
</dbReference>
<name>A0A1H7W4N9_9BACI</name>
<accession>A0A1H7W4N9</accession>
<dbReference type="SUPFAM" id="SSF55608">
    <property type="entry name" value="Homing endonucleases"/>
    <property type="match status" value="2"/>
</dbReference>
<evidence type="ECO:0000259" key="1">
    <source>
        <dbReference type="PROSITE" id="PS50819"/>
    </source>
</evidence>
<dbReference type="GO" id="GO:0004519">
    <property type="term" value="F:endonuclease activity"/>
    <property type="evidence" value="ECO:0007669"/>
    <property type="project" value="InterPro"/>
</dbReference>
<dbReference type="Proteomes" id="UP000198553">
    <property type="component" value="Unassembled WGS sequence"/>
</dbReference>
<dbReference type="PROSITE" id="PS50819">
    <property type="entry name" value="INTEIN_ENDONUCLEASE"/>
    <property type="match status" value="1"/>
</dbReference>
<keyword evidence="3" id="KW-1185">Reference proteome</keyword>
<dbReference type="PRINTS" id="PR00379">
    <property type="entry name" value="INTEIN"/>
</dbReference>
<reference evidence="3" key="1">
    <citation type="submission" date="2016-10" db="EMBL/GenBank/DDBJ databases">
        <authorList>
            <person name="Varghese N."/>
            <person name="Submissions S."/>
        </authorList>
    </citation>
    <scope>NUCLEOTIDE SEQUENCE [LARGE SCALE GENOMIC DNA]</scope>
    <source>
        <strain evidence="3">B48,IBRC-M 10115,DSM 25386,CECT 8001</strain>
    </source>
</reference>